<reference evidence="1" key="1">
    <citation type="submission" date="2018-10" db="EMBL/GenBank/DDBJ databases">
        <title>Hidden diversity of soil giant viruses.</title>
        <authorList>
            <person name="Schulz F."/>
            <person name="Alteio L."/>
            <person name="Goudeau D."/>
            <person name="Ryan E.M."/>
            <person name="Malmstrom R.R."/>
            <person name="Blanchard J."/>
            <person name="Woyke T."/>
        </authorList>
    </citation>
    <scope>NUCLEOTIDE SEQUENCE</scope>
    <source>
        <strain evidence="1">SYV1</strain>
    </source>
</reference>
<protein>
    <submittedName>
        <fullName evidence="1">Uncharacterized protein</fullName>
    </submittedName>
</protein>
<name>A0A3G5AGX7_9VIRU</name>
<sequence length="73" mass="8602">MTVEVPYDFQLFLDYYDNVEILDKILEVNKIKVITPCSFFHMSNGTYGKPKIGLIKIKQHMSKNYLSNTKERL</sequence>
<evidence type="ECO:0000313" key="1">
    <source>
        <dbReference type="EMBL" id="AYV86455.1"/>
    </source>
</evidence>
<dbReference type="EMBL" id="MK072507">
    <property type="protein sequence ID" value="AYV86455.1"/>
    <property type="molecule type" value="Genomic_DNA"/>
</dbReference>
<gene>
    <name evidence="1" type="ORF">Sylvanvirus1_51</name>
</gene>
<proteinExistence type="predicted"/>
<organism evidence="1">
    <name type="scientific">Sylvanvirus sp</name>
    <dbReference type="NCBI Taxonomy" id="2487774"/>
    <lineage>
        <taxon>Viruses</taxon>
    </lineage>
</organism>
<accession>A0A3G5AGX7</accession>